<evidence type="ECO:0000259" key="2">
    <source>
        <dbReference type="Pfam" id="PF05257"/>
    </source>
</evidence>
<dbReference type="EMBL" id="FOIM01000016">
    <property type="protein sequence ID" value="SET84724.1"/>
    <property type="molecule type" value="Genomic_DNA"/>
</dbReference>
<organism evidence="3 4">
    <name type="scientific">Enterocloster lavalensis</name>
    <dbReference type="NCBI Taxonomy" id="460384"/>
    <lineage>
        <taxon>Bacteria</taxon>
        <taxon>Bacillati</taxon>
        <taxon>Bacillota</taxon>
        <taxon>Clostridia</taxon>
        <taxon>Lachnospirales</taxon>
        <taxon>Lachnospiraceae</taxon>
        <taxon>Enterocloster</taxon>
    </lineage>
</organism>
<dbReference type="STRING" id="460384.SAMN05216313_116114"/>
<name>A0A1I0HLU7_9FIRM</name>
<dbReference type="Gene3D" id="2.10.270.10">
    <property type="entry name" value="Cholin Binding"/>
    <property type="match status" value="1"/>
</dbReference>
<dbReference type="Gene3D" id="3.90.1720.10">
    <property type="entry name" value="endopeptidase domain like (from Nostoc punctiforme)"/>
    <property type="match status" value="1"/>
</dbReference>
<feature type="domain" description="Peptidase C51" evidence="2">
    <location>
        <begin position="52"/>
        <end position="136"/>
    </location>
</feature>
<sequence>MKSTEKLLTIAWAEIGYLEKRSNSHLDDKIANAGGGNYTKYARDLYPSLQAQPWCDMFVDWCMVQAFGLVDAKRLLGGGFSAYTPTSAQYYRDRGQYHKESPQPGDQIFFRNSSRIDHTGIVTESTITKVRTIEGNTSAGAAVIPNGGAVCAKEYSLDNPRIDGYGRPDWSLVEQLDYVLGWHHDSNGWWYADAPQSYYHSCWQVINHHKYYFNSDGYAVTNWQVIDGKWYYFEPIAGHPLECALYVTDAEGVQSPGEF</sequence>
<dbReference type="InterPro" id="IPR018337">
    <property type="entry name" value="Cell_wall/Cho-bd_repeat"/>
</dbReference>
<protein>
    <submittedName>
        <fullName evidence="3">Putative cell wall binding repeat-containing protein</fullName>
    </submittedName>
</protein>
<keyword evidence="1" id="KW-0677">Repeat</keyword>
<dbReference type="InterPro" id="IPR007921">
    <property type="entry name" value="CHAP_dom"/>
</dbReference>
<evidence type="ECO:0000256" key="1">
    <source>
        <dbReference type="ARBA" id="ARBA00022737"/>
    </source>
</evidence>
<gene>
    <name evidence="3" type="ORF">SAMN05216313_116114</name>
</gene>
<dbReference type="Pfam" id="PF19127">
    <property type="entry name" value="Choline_bind_3"/>
    <property type="match status" value="1"/>
</dbReference>
<keyword evidence="4" id="KW-1185">Reference proteome</keyword>
<reference evidence="4" key="1">
    <citation type="submission" date="2016-10" db="EMBL/GenBank/DDBJ databases">
        <authorList>
            <person name="Varghese N."/>
            <person name="Submissions S."/>
        </authorList>
    </citation>
    <scope>NUCLEOTIDE SEQUENCE [LARGE SCALE GENOMIC DNA]</scope>
    <source>
        <strain evidence="4">NLAE-zl-G277</strain>
    </source>
</reference>
<evidence type="ECO:0000313" key="3">
    <source>
        <dbReference type="EMBL" id="SET84724.1"/>
    </source>
</evidence>
<dbReference type="Pfam" id="PF05257">
    <property type="entry name" value="CHAP"/>
    <property type="match status" value="1"/>
</dbReference>
<proteinExistence type="predicted"/>
<accession>A0A1I0HLU7</accession>
<evidence type="ECO:0000313" key="4">
    <source>
        <dbReference type="Proteomes" id="UP000198508"/>
    </source>
</evidence>
<dbReference type="AlphaFoldDB" id="A0A1I0HLU7"/>
<dbReference type="SUPFAM" id="SSF69360">
    <property type="entry name" value="Cell wall binding repeat"/>
    <property type="match status" value="1"/>
</dbReference>
<dbReference type="Proteomes" id="UP000198508">
    <property type="component" value="Unassembled WGS sequence"/>
</dbReference>